<dbReference type="SUPFAM" id="SSF82689">
    <property type="entry name" value="Mechanosensitive channel protein MscS (YggB), C-terminal domain"/>
    <property type="match status" value="1"/>
</dbReference>
<dbReference type="PANTHER" id="PTHR30221">
    <property type="entry name" value="SMALL-CONDUCTANCE MECHANOSENSITIVE CHANNEL"/>
    <property type="match status" value="1"/>
</dbReference>
<protein>
    <submittedName>
        <fullName evidence="10">Small conductance mechanosensitive channel MscS</fullName>
    </submittedName>
</protein>
<dbReference type="Pfam" id="PF21082">
    <property type="entry name" value="MS_channel_3rd"/>
    <property type="match status" value="1"/>
</dbReference>
<gene>
    <name evidence="10" type="primary">mscS</name>
    <name evidence="10" type="ORF">YM304_37560</name>
</gene>
<dbReference type="SUPFAM" id="SSF82861">
    <property type="entry name" value="Mechanosensitive channel protein MscS (YggB), transmembrane region"/>
    <property type="match status" value="1"/>
</dbReference>
<evidence type="ECO:0000256" key="4">
    <source>
        <dbReference type="ARBA" id="ARBA00022692"/>
    </source>
</evidence>
<feature type="transmembrane region" description="Helical" evidence="7">
    <location>
        <begin position="99"/>
        <end position="118"/>
    </location>
</feature>
<keyword evidence="6 7" id="KW-0472">Membrane</keyword>
<dbReference type="RefSeq" id="WP_015443317.1">
    <property type="nucleotide sequence ID" value="NC_020520.1"/>
</dbReference>
<reference evidence="10 11" key="1">
    <citation type="journal article" date="2013" name="Int. J. Syst. Evol. Microbiol.">
        <title>Ilumatobacter nonamiense sp. nov. and Ilumatobacter coccineum sp. nov., isolated from seashore sand.</title>
        <authorList>
            <person name="Matsumoto A."/>
            <person name="Kasai H."/>
            <person name="Matsuo Y."/>
            <person name="Shizuri Y."/>
            <person name="Ichikawa N."/>
            <person name="Fujita N."/>
            <person name="Omura S."/>
            <person name="Takahashi Y."/>
        </authorList>
    </citation>
    <scope>NUCLEOTIDE SEQUENCE [LARGE SCALE GENOMIC DNA]</scope>
    <source>
        <strain evidence="11">NBRC 103263 / KCTC 29153 / YM16-304</strain>
    </source>
</reference>
<dbReference type="EMBL" id="AP012057">
    <property type="protein sequence ID" value="BAN04070.1"/>
    <property type="molecule type" value="Genomic_DNA"/>
</dbReference>
<proteinExistence type="inferred from homology"/>
<comment type="subcellular location">
    <subcellularLocation>
        <location evidence="1">Cell membrane</location>
        <topology evidence="1">Multi-pass membrane protein</topology>
    </subcellularLocation>
</comment>
<feature type="transmembrane region" description="Helical" evidence="7">
    <location>
        <begin position="72"/>
        <end position="93"/>
    </location>
</feature>
<dbReference type="SUPFAM" id="SSF50182">
    <property type="entry name" value="Sm-like ribonucleoproteins"/>
    <property type="match status" value="1"/>
</dbReference>
<evidence type="ECO:0000313" key="11">
    <source>
        <dbReference type="Proteomes" id="UP000011863"/>
    </source>
</evidence>
<dbReference type="GO" id="GO:0008381">
    <property type="term" value="F:mechanosensitive monoatomic ion channel activity"/>
    <property type="evidence" value="ECO:0007669"/>
    <property type="project" value="InterPro"/>
</dbReference>
<name>A0A6C7ECG7_ILUCY</name>
<keyword evidence="5 7" id="KW-1133">Transmembrane helix</keyword>
<dbReference type="InterPro" id="IPR045275">
    <property type="entry name" value="MscS_archaea/bacteria_type"/>
</dbReference>
<dbReference type="Gene3D" id="1.10.287.1260">
    <property type="match status" value="1"/>
</dbReference>
<dbReference type="InterPro" id="IPR011066">
    <property type="entry name" value="MscS_channel_C_sf"/>
</dbReference>
<dbReference type="InterPro" id="IPR049278">
    <property type="entry name" value="MS_channel_C"/>
</dbReference>
<dbReference type="InterPro" id="IPR023408">
    <property type="entry name" value="MscS_beta-dom_sf"/>
</dbReference>
<evidence type="ECO:0000256" key="1">
    <source>
        <dbReference type="ARBA" id="ARBA00004651"/>
    </source>
</evidence>
<dbReference type="InterPro" id="IPR006685">
    <property type="entry name" value="MscS_channel_2nd"/>
</dbReference>
<evidence type="ECO:0000256" key="3">
    <source>
        <dbReference type="ARBA" id="ARBA00022475"/>
    </source>
</evidence>
<feature type="domain" description="Mechanosensitive ion channel MscS C-terminal" evidence="9">
    <location>
        <begin position="195"/>
        <end position="277"/>
    </location>
</feature>
<evidence type="ECO:0000256" key="5">
    <source>
        <dbReference type="ARBA" id="ARBA00022989"/>
    </source>
</evidence>
<organism evidence="10 11">
    <name type="scientific">Ilumatobacter coccineus (strain NBRC 103263 / KCTC 29153 / YM16-304)</name>
    <dbReference type="NCBI Taxonomy" id="1313172"/>
    <lineage>
        <taxon>Bacteria</taxon>
        <taxon>Bacillati</taxon>
        <taxon>Actinomycetota</taxon>
        <taxon>Acidimicrobiia</taxon>
        <taxon>Acidimicrobiales</taxon>
        <taxon>Ilumatobacteraceae</taxon>
        <taxon>Ilumatobacter</taxon>
    </lineage>
</organism>
<dbReference type="GO" id="GO:0005886">
    <property type="term" value="C:plasma membrane"/>
    <property type="evidence" value="ECO:0007669"/>
    <property type="project" value="UniProtKB-SubCell"/>
</dbReference>
<dbReference type="KEGG" id="aym:YM304_37560"/>
<evidence type="ECO:0000256" key="6">
    <source>
        <dbReference type="ARBA" id="ARBA00023136"/>
    </source>
</evidence>
<keyword evidence="3" id="KW-1003">Cell membrane</keyword>
<dbReference type="Pfam" id="PF00924">
    <property type="entry name" value="MS_channel_2nd"/>
    <property type="match status" value="1"/>
</dbReference>
<evidence type="ECO:0000259" key="8">
    <source>
        <dbReference type="Pfam" id="PF00924"/>
    </source>
</evidence>
<keyword evidence="11" id="KW-1185">Reference proteome</keyword>
<feature type="transmembrane region" description="Helical" evidence="7">
    <location>
        <begin position="39"/>
        <end position="60"/>
    </location>
</feature>
<evidence type="ECO:0000256" key="2">
    <source>
        <dbReference type="ARBA" id="ARBA00008017"/>
    </source>
</evidence>
<dbReference type="PANTHER" id="PTHR30221:SF1">
    <property type="entry name" value="SMALL-CONDUCTANCE MECHANOSENSITIVE CHANNEL"/>
    <property type="match status" value="1"/>
</dbReference>
<dbReference type="InterPro" id="IPR011014">
    <property type="entry name" value="MscS_channel_TM-2"/>
</dbReference>
<comment type="similarity">
    <text evidence="2">Belongs to the MscS (TC 1.A.23) family.</text>
</comment>
<keyword evidence="4 7" id="KW-0812">Transmembrane</keyword>
<dbReference type="Proteomes" id="UP000011863">
    <property type="component" value="Chromosome"/>
</dbReference>
<feature type="domain" description="Mechanosensitive ion channel MscS" evidence="8">
    <location>
        <begin position="120"/>
        <end position="186"/>
    </location>
</feature>
<accession>A0A6C7ECG7</accession>
<dbReference type="Gene3D" id="2.30.30.60">
    <property type="match status" value="1"/>
</dbReference>
<dbReference type="InterPro" id="IPR010920">
    <property type="entry name" value="LSM_dom_sf"/>
</dbReference>
<dbReference type="AlphaFoldDB" id="A0A6C7ECG7"/>
<evidence type="ECO:0000313" key="10">
    <source>
        <dbReference type="EMBL" id="BAN04070.1"/>
    </source>
</evidence>
<evidence type="ECO:0000256" key="7">
    <source>
        <dbReference type="SAM" id="Phobius"/>
    </source>
</evidence>
<dbReference type="OrthoDB" id="9792218at2"/>
<dbReference type="Gene3D" id="3.30.70.100">
    <property type="match status" value="1"/>
</dbReference>
<sequence length="292" mass="31378">MLTSIASLLVSGTDAGSGDDALDALTDNIDDTDYDWWTVGTALIIFASAIILSRFAKMAIERALRRRIDPALATLIARLVGYLVIIVGVVYGLDALGVAIVPILGALGIAGIALAFAFQDILENFVAGVILQLQRPFTYGDQVKINDHEGTVHSIDSRLVTIITPAGETIKIPAATVIKSDINNYTQEGRRRTSLPVGVAYGADLDEVQRVLESAVAGADGVLDSPAPEVYFTGFGDSSIDFDVRFWHEPSIASFWATRHAVALRVEKALAEADITIPFPQRTVWYAGESDD</sequence>
<evidence type="ECO:0000259" key="9">
    <source>
        <dbReference type="Pfam" id="PF21082"/>
    </source>
</evidence>